<evidence type="ECO:0000256" key="1">
    <source>
        <dbReference type="ARBA" id="ARBA00004340"/>
    </source>
</evidence>
<feature type="compositionally biased region" description="Basic and acidic residues" evidence="12">
    <location>
        <begin position="157"/>
        <end position="167"/>
    </location>
</feature>
<dbReference type="SUPFAM" id="SSF52540">
    <property type="entry name" value="P-loop containing nucleoside triphosphate hydrolases"/>
    <property type="match status" value="1"/>
</dbReference>
<dbReference type="InterPro" id="IPR014015">
    <property type="entry name" value="Helicase_SF3_DNA-vir"/>
</dbReference>
<keyword evidence="11" id="KW-0413">Isomerase</keyword>
<keyword evidence="8" id="KW-0347">Helicase</keyword>
<feature type="domain" description="SF3 helicase" evidence="13">
    <location>
        <begin position="445"/>
        <end position="595"/>
    </location>
</feature>
<evidence type="ECO:0000259" key="13">
    <source>
        <dbReference type="PROSITE" id="PS51206"/>
    </source>
</evidence>
<dbReference type="GO" id="GO:0016817">
    <property type="term" value="F:hydrolase activity, acting on acid anhydrides"/>
    <property type="evidence" value="ECO:0007669"/>
    <property type="project" value="InterPro"/>
</dbReference>
<evidence type="ECO:0000256" key="3">
    <source>
        <dbReference type="ARBA" id="ARBA00022553"/>
    </source>
</evidence>
<dbReference type="Pfam" id="PF00524">
    <property type="entry name" value="PPV_E1_N"/>
    <property type="match status" value="1"/>
</dbReference>
<dbReference type="Gene3D" id="3.40.50.300">
    <property type="entry name" value="P-loop containing nucleotide triphosphate hydrolases"/>
    <property type="match status" value="1"/>
</dbReference>
<dbReference type="AlphaFoldDB" id="A0A0J7KFY5"/>
<keyword evidence="6" id="KW-0547">Nucleotide-binding</keyword>
<dbReference type="GO" id="GO:0003677">
    <property type="term" value="F:DNA binding"/>
    <property type="evidence" value="ECO:0007669"/>
    <property type="project" value="UniProtKB-KW"/>
</dbReference>
<keyword evidence="9" id="KW-0067">ATP-binding</keyword>
<keyword evidence="2" id="KW-0244">Early protein</keyword>
<comment type="caution">
    <text evidence="14">The sequence shown here is derived from an EMBL/GenBank/DDBJ whole genome shotgun (WGS) entry which is preliminary data.</text>
</comment>
<dbReference type="GO" id="GO:0043657">
    <property type="term" value="C:host cell"/>
    <property type="evidence" value="ECO:0007669"/>
    <property type="project" value="UniProtKB-SubCell"/>
</dbReference>
<sequence>MEDSEGTDGTDEDGCRAGGWFHVEAIITHGQSQVSSDEDEDETEIGEDLDFIDNRVPGDGQEIPLQLYAQQIAEDDEATVQALKRKFVASPLSACSCIENDLSPRLDAISLNRKSEKAKRRLFETEPPDSGYGNTQMVVGTPEEVTGEDNSQGGRLADAREEERQGGDGEADLTVHTPQSGTDAAGSVLTLLKSSNLKATLLSKFKELYGVGYYELVRQFKSSRTACADWVVCAFGVYYAVAEGIKQLIQPHTQYAHIQIQTSSWGMVVFMLLRYNCAKNRDTVSKNMSMLLNIPEKHMLIEPPKLRSTPAALYWYKTSMGNGSEVYGETPEWIVRQTLIGHSMEDEQFKLSVMVQYAYDHDITDESALAFEYAQLADVDANAAAFLNSNCQAKYLKDAVTMCRHYKRAEREQMSMSQWIKFRGSKISEEGDWKPIVKFLRHQGVEFVSFLAAFKSFLKGVPKKNCIVFYGPADTGKSYFCMSLLQFLGGAVISYANSSSHFWLQPLADSKIGLLDDATAQCWTYIDTYLRNLLDGNPFSIDRKHKTLLQIKCPPLMITTNINPLEEDRWKYLRSRVTLFKFTNPFPFASPGEPLYPINNANWKCFFQRSWSRLDLNSPEDQEDNGNTGEPFRCVPGDVARTV</sequence>
<dbReference type="GO" id="GO:0003678">
    <property type="term" value="F:DNA helicase activity"/>
    <property type="evidence" value="ECO:0007669"/>
    <property type="project" value="InterPro"/>
</dbReference>
<dbReference type="GO" id="GO:0006260">
    <property type="term" value="P:DNA replication"/>
    <property type="evidence" value="ECO:0007669"/>
    <property type="project" value="UniProtKB-KW"/>
</dbReference>
<name>A0A0J7KFY5_LASNI</name>
<dbReference type="InterPro" id="IPR001177">
    <property type="entry name" value="PPV_DNA_helicase_E1_C"/>
</dbReference>
<gene>
    <name evidence="14" type="ORF">RF55_11198</name>
</gene>
<evidence type="ECO:0000256" key="11">
    <source>
        <dbReference type="ARBA" id="ARBA00023235"/>
    </source>
</evidence>
<dbReference type="InterPro" id="IPR046832">
    <property type="entry name" value="PPV_E1_DBD"/>
</dbReference>
<keyword evidence="5" id="KW-0235">DNA replication</keyword>
<keyword evidence="3" id="KW-0597">Phosphoprotein</keyword>
<dbReference type="OrthoDB" id="6239126at2759"/>
<evidence type="ECO:0000256" key="7">
    <source>
        <dbReference type="ARBA" id="ARBA00022801"/>
    </source>
</evidence>
<dbReference type="HAMAP" id="MF_04000">
    <property type="entry name" value="PPV_E1"/>
    <property type="match status" value="1"/>
</dbReference>
<proteinExistence type="inferred from homology"/>
<dbReference type="Proteomes" id="UP000036403">
    <property type="component" value="Unassembled WGS sequence"/>
</dbReference>
<dbReference type="Gene3D" id="3.40.1310.10">
    <property type="match status" value="1"/>
</dbReference>
<evidence type="ECO:0000313" key="15">
    <source>
        <dbReference type="Proteomes" id="UP000036403"/>
    </source>
</evidence>
<evidence type="ECO:0000256" key="10">
    <source>
        <dbReference type="ARBA" id="ARBA00023125"/>
    </source>
</evidence>
<keyword evidence="4" id="KW-1048">Host nucleus</keyword>
<dbReference type="GO" id="GO:0005524">
    <property type="term" value="F:ATP binding"/>
    <property type="evidence" value="ECO:0007669"/>
    <property type="project" value="UniProtKB-KW"/>
</dbReference>
<organism evidence="14 15">
    <name type="scientific">Lasius niger</name>
    <name type="common">Black garden ant</name>
    <dbReference type="NCBI Taxonomy" id="67767"/>
    <lineage>
        <taxon>Eukaryota</taxon>
        <taxon>Metazoa</taxon>
        <taxon>Ecdysozoa</taxon>
        <taxon>Arthropoda</taxon>
        <taxon>Hexapoda</taxon>
        <taxon>Insecta</taxon>
        <taxon>Pterygota</taxon>
        <taxon>Neoptera</taxon>
        <taxon>Endopterygota</taxon>
        <taxon>Hymenoptera</taxon>
        <taxon>Apocrita</taxon>
        <taxon>Aculeata</taxon>
        <taxon>Formicoidea</taxon>
        <taxon>Formicidae</taxon>
        <taxon>Formicinae</taxon>
        <taxon>Lasius</taxon>
        <taxon>Lasius</taxon>
    </lineage>
</organism>
<accession>A0A0J7KFY5</accession>
<protein>
    <submittedName>
        <fullName evidence="14">E1 protein</fullName>
    </submittedName>
</protein>
<dbReference type="InterPro" id="IPR046935">
    <property type="entry name" value="PPV_E1_DBD_sf"/>
</dbReference>
<keyword evidence="7" id="KW-0378">Hydrolase</keyword>
<dbReference type="PaxDb" id="67767-A0A0J7KFY5"/>
<evidence type="ECO:0000256" key="5">
    <source>
        <dbReference type="ARBA" id="ARBA00022705"/>
    </source>
</evidence>
<evidence type="ECO:0000256" key="9">
    <source>
        <dbReference type="ARBA" id="ARBA00022840"/>
    </source>
</evidence>
<dbReference type="PIRSF" id="PIRSF003383">
    <property type="entry name" value="Rep_E1_papillomaV"/>
    <property type="match status" value="1"/>
</dbReference>
<feature type="region of interest" description="Disordered" evidence="12">
    <location>
        <begin position="119"/>
        <end position="181"/>
    </location>
</feature>
<evidence type="ECO:0000256" key="2">
    <source>
        <dbReference type="ARBA" id="ARBA00022518"/>
    </source>
</evidence>
<evidence type="ECO:0000256" key="6">
    <source>
        <dbReference type="ARBA" id="ARBA00022741"/>
    </source>
</evidence>
<dbReference type="PROSITE" id="PS51206">
    <property type="entry name" value="SF3_HELICASE_1"/>
    <property type="match status" value="1"/>
</dbReference>
<dbReference type="Pfam" id="PF00519">
    <property type="entry name" value="PPV_E1_C"/>
    <property type="match status" value="1"/>
</dbReference>
<dbReference type="InterPro" id="IPR016393">
    <property type="entry name" value="Rep_E1_papillomaV"/>
</dbReference>
<evidence type="ECO:0000256" key="4">
    <source>
        <dbReference type="ARBA" id="ARBA00022562"/>
    </source>
</evidence>
<evidence type="ECO:0000256" key="8">
    <source>
        <dbReference type="ARBA" id="ARBA00022806"/>
    </source>
</evidence>
<evidence type="ECO:0000313" key="14">
    <source>
        <dbReference type="EMBL" id="KMQ89192.1"/>
    </source>
</evidence>
<dbReference type="InterPro" id="IPR014000">
    <property type="entry name" value="PPV_DNA_helicase_E1_N"/>
</dbReference>
<dbReference type="Pfam" id="PF20450">
    <property type="entry name" value="PPV_E1_DBD"/>
    <property type="match status" value="1"/>
</dbReference>
<dbReference type="InterPro" id="IPR027417">
    <property type="entry name" value="P-loop_NTPase"/>
</dbReference>
<dbReference type="SUPFAM" id="SSF55464">
    <property type="entry name" value="Origin of replication-binding domain, RBD-like"/>
    <property type="match status" value="1"/>
</dbReference>
<dbReference type="Gene3D" id="1.10.10.510">
    <property type="entry name" value="Zinc finger, large T-antigen D1 domain"/>
    <property type="match status" value="1"/>
</dbReference>
<dbReference type="InterPro" id="IPR037102">
    <property type="entry name" value="Znf_lg_T-Ag_D1_dom_sf"/>
</dbReference>
<dbReference type="EMBL" id="LBMM01008046">
    <property type="protein sequence ID" value="KMQ89192.1"/>
    <property type="molecule type" value="Genomic_DNA"/>
</dbReference>
<comment type="subcellular location">
    <subcellularLocation>
        <location evidence="1">Host cell</location>
    </subcellularLocation>
</comment>
<keyword evidence="10" id="KW-0238">DNA-binding</keyword>
<reference evidence="14 15" key="1">
    <citation type="submission" date="2015-04" db="EMBL/GenBank/DDBJ databases">
        <title>Lasius niger genome sequencing.</title>
        <authorList>
            <person name="Konorov E.A."/>
            <person name="Nikitin M.A."/>
            <person name="Kirill M.V."/>
            <person name="Chang P."/>
        </authorList>
    </citation>
    <scope>NUCLEOTIDE SEQUENCE [LARGE SCALE GENOMIC DNA]</scope>
    <source>
        <tissue evidence="14">Whole</tissue>
    </source>
</reference>
<evidence type="ECO:0000256" key="12">
    <source>
        <dbReference type="SAM" id="MobiDB-lite"/>
    </source>
</evidence>
<keyword evidence="15" id="KW-1185">Reference proteome</keyword>